<dbReference type="EMBL" id="CABFJX010000397">
    <property type="protein sequence ID" value="VTT79612.1"/>
    <property type="molecule type" value="Genomic_DNA"/>
</dbReference>
<gene>
    <name evidence="1" type="ORF">C2S_11383</name>
</gene>
<dbReference type="PANTHER" id="PTHR21310:SF37">
    <property type="entry name" value="AMINOGLYCOSIDE PHOSPHOTRANSFERASE DOMAIN-CONTAINING PROTEIN"/>
    <property type="match status" value="1"/>
</dbReference>
<dbReference type="SUPFAM" id="SSF56112">
    <property type="entry name" value="Protein kinase-like (PK-like)"/>
    <property type="match status" value="1"/>
</dbReference>
<evidence type="ECO:0000313" key="1">
    <source>
        <dbReference type="EMBL" id="VTT79612.1"/>
    </source>
</evidence>
<sequence length="285" mass="32581">MEMDDLAWERNDIELEQWERSLNKATIYREIANFIIKHRPATKFPDEKVRYEVATMRYVAANTTIPVPKIYHWGSAEEHPLGLGPFMIMEYIEHDRTLSHALHDRTLGPTDPHSLDPNISIEKLEFLYRQMNMNSILDLTGAPASLLPVKDQTFTTSTEWYLAMAEMDLMQLAFQQNSAVEDEDDVRDKKNGGTGFRLFLEDLRPSSGLVGKDLKVVGVIDWEFAYADGSSHRCDALIIEQSGVRALELHQLSKDQVLSRAKKVQSFEPLGWLWDVIVSLALPSF</sequence>
<accession>A0A2H3S0Q1</accession>
<dbReference type="OrthoDB" id="5412996at2759"/>
<dbReference type="PANTHER" id="PTHR21310">
    <property type="entry name" value="AMINOGLYCOSIDE PHOSPHOTRANSFERASE-RELATED-RELATED"/>
    <property type="match status" value="1"/>
</dbReference>
<protein>
    <submittedName>
        <fullName evidence="1">Uncharacterized protein</fullName>
    </submittedName>
</protein>
<name>A0A2H3S0Q1_FUSFU</name>
<organism evidence="1 2">
    <name type="scientific">Fusarium fujikuroi</name>
    <name type="common">Bakanae and foot rot disease fungus</name>
    <name type="synonym">Gibberella fujikuroi</name>
    <dbReference type="NCBI Taxonomy" id="5127"/>
    <lineage>
        <taxon>Eukaryota</taxon>
        <taxon>Fungi</taxon>
        <taxon>Dikarya</taxon>
        <taxon>Ascomycota</taxon>
        <taxon>Pezizomycotina</taxon>
        <taxon>Sordariomycetes</taxon>
        <taxon>Hypocreomycetidae</taxon>
        <taxon>Hypocreales</taxon>
        <taxon>Nectriaceae</taxon>
        <taxon>Fusarium</taxon>
        <taxon>Fusarium fujikuroi species complex</taxon>
    </lineage>
</organism>
<dbReference type="InterPro" id="IPR051678">
    <property type="entry name" value="AGP_Transferase"/>
</dbReference>
<dbReference type="AlphaFoldDB" id="A0A2H3S0Q1"/>
<reference evidence="1" key="1">
    <citation type="submission" date="2019-05" db="EMBL/GenBank/DDBJ databases">
        <authorList>
            <person name="Piombo E."/>
        </authorList>
    </citation>
    <scope>NUCLEOTIDE SEQUENCE</scope>
    <source>
        <strain evidence="1">C2S</strain>
    </source>
</reference>
<dbReference type="InterPro" id="IPR011009">
    <property type="entry name" value="Kinase-like_dom_sf"/>
</dbReference>
<proteinExistence type="predicted"/>
<evidence type="ECO:0000313" key="2">
    <source>
        <dbReference type="Proteomes" id="UP000760494"/>
    </source>
</evidence>
<dbReference type="Proteomes" id="UP000760494">
    <property type="component" value="Unassembled WGS sequence"/>
</dbReference>
<comment type="caution">
    <text evidence="1">The sequence shown here is derived from an EMBL/GenBank/DDBJ whole genome shotgun (WGS) entry which is preliminary data.</text>
</comment>
<dbReference type="Gene3D" id="3.30.200.20">
    <property type="entry name" value="Phosphorylase Kinase, domain 1"/>
    <property type="match status" value="1"/>
</dbReference>